<feature type="region of interest" description="Disordered" evidence="1">
    <location>
        <begin position="1"/>
        <end position="191"/>
    </location>
</feature>
<reference evidence="2" key="1">
    <citation type="submission" date="2022-10" db="EMBL/GenBank/DDBJ databases">
        <title>Puccinia triticina Genome sequencing and assembly.</title>
        <authorList>
            <person name="Li C."/>
        </authorList>
    </citation>
    <scope>NUCLEOTIDE SEQUENCE</scope>
    <source>
        <strain evidence="2">Pt15</strain>
    </source>
</reference>
<dbReference type="EMBL" id="CP110438">
    <property type="protein sequence ID" value="WAQ93368.1"/>
    <property type="molecule type" value="Genomic_DNA"/>
</dbReference>
<dbReference type="GeneID" id="77805860"/>
<feature type="compositionally biased region" description="Basic residues" evidence="1">
    <location>
        <begin position="84"/>
        <end position="93"/>
    </location>
</feature>
<sequence>MSQTDQTFQPPYNVDEHLENSATRSDQNATCRGHYSNGSKEQSGSTSRSKRHSSPDFEPSPKRTRDPMTRSEDRADEESSLGRRSARPSRRKTSATQDRSYISWKDVPEAEVSRRLPDKDETVISSRETSKEETQPVAVKKEPETAEEEPPFDPTIESKEYTGDRLTTPDDEASISSWISETDPSIERNHQRVEETKEILERLESNFRKSIRKITALVGGAQKGKLRDEVKELQENLERDKADLISVASK</sequence>
<gene>
    <name evidence="2" type="ORF">PtA15_18A428</name>
</gene>
<organism evidence="2 3">
    <name type="scientific">Puccinia triticina</name>
    <dbReference type="NCBI Taxonomy" id="208348"/>
    <lineage>
        <taxon>Eukaryota</taxon>
        <taxon>Fungi</taxon>
        <taxon>Dikarya</taxon>
        <taxon>Basidiomycota</taxon>
        <taxon>Pucciniomycotina</taxon>
        <taxon>Pucciniomycetes</taxon>
        <taxon>Pucciniales</taxon>
        <taxon>Pucciniaceae</taxon>
        <taxon>Puccinia</taxon>
    </lineage>
</organism>
<proteinExistence type="predicted"/>
<dbReference type="Proteomes" id="UP001164743">
    <property type="component" value="Chromosome 18A"/>
</dbReference>
<feature type="compositionally biased region" description="Polar residues" evidence="1">
    <location>
        <begin position="174"/>
        <end position="183"/>
    </location>
</feature>
<feature type="compositionally biased region" description="Basic and acidic residues" evidence="1">
    <location>
        <begin position="53"/>
        <end position="73"/>
    </location>
</feature>
<protein>
    <submittedName>
        <fullName evidence="2">Uncharacterized protein</fullName>
    </submittedName>
</protein>
<name>A0ABY7D6T7_9BASI</name>
<feature type="compositionally biased region" description="Basic and acidic residues" evidence="1">
    <location>
        <begin position="106"/>
        <end position="144"/>
    </location>
</feature>
<evidence type="ECO:0000313" key="2">
    <source>
        <dbReference type="EMBL" id="WAQ93368.1"/>
    </source>
</evidence>
<accession>A0ABY7D6T7</accession>
<feature type="compositionally biased region" description="Polar residues" evidence="1">
    <location>
        <begin position="20"/>
        <end position="42"/>
    </location>
</feature>
<dbReference type="RefSeq" id="XP_053028923.1">
    <property type="nucleotide sequence ID" value="XM_053164965.1"/>
</dbReference>
<feature type="compositionally biased region" description="Polar residues" evidence="1">
    <location>
        <begin position="1"/>
        <end position="10"/>
    </location>
</feature>
<keyword evidence="3" id="KW-1185">Reference proteome</keyword>
<evidence type="ECO:0000256" key="1">
    <source>
        <dbReference type="SAM" id="MobiDB-lite"/>
    </source>
</evidence>
<evidence type="ECO:0000313" key="3">
    <source>
        <dbReference type="Proteomes" id="UP001164743"/>
    </source>
</evidence>